<organism evidence="2 3">
    <name type="scientific">Leeuwenhoekiella blandensis (strain CECT 7118 / CCUG 51940 / KCTC 22103 / MED217)</name>
    <name type="common">Flavobacterium sp. (strain MED217)</name>
    <dbReference type="NCBI Taxonomy" id="398720"/>
    <lineage>
        <taxon>Bacteria</taxon>
        <taxon>Pseudomonadati</taxon>
        <taxon>Bacteroidota</taxon>
        <taxon>Flavobacteriia</taxon>
        <taxon>Flavobacteriales</taxon>
        <taxon>Flavobacteriaceae</taxon>
        <taxon>Leeuwenhoekiella</taxon>
    </lineage>
</organism>
<feature type="coiled-coil region" evidence="1">
    <location>
        <begin position="28"/>
        <end position="55"/>
    </location>
</feature>
<proteinExistence type="predicted"/>
<reference evidence="2 3" key="1">
    <citation type="journal article" date="2007" name="Nature">
        <title>Light stimulates growth of proteorhodopsin-containing marine Flavobacteria.</title>
        <authorList>
            <person name="Gomez-Consarnau L."/>
            <person name="Gonzalez J.M."/>
            <person name="Coll-Llado M."/>
            <person name="Gourdon P."/>
            <person name="Pascher T."/>
            <person name="Neutze R."/>
            <person name="Pedros-Alio C."/>
            <person name="Pinhassi J."/>
        </authorList>
    </citation>
    <scope>NUCLEOTIDE SEQUENCE [LARGE SCALE GENOMIC DNA]</scope>
    <source>
        <strain evidence="2 3">MED217</strain>
    </source>
</reference>
<dbReference type="Proteomes" id="UP000001601">
    <property type="component" value="Unassembled WGS sequence"/>
</dbReference>
<evidence type="ECO:0000313" key="2">
    <source>
        <dbReference type="EMBL" id="EAQ49430.1"/>
    </source>
</evidence>
<dbReference type="eggNOG" id="ENOG5032S0H">
    <property type="taxonomic scope" value="Bacteria"/>
</dbReference>
<dbReference type="STRING" id="398720.MED217_11264"/>
<evidence type="ECO:0000313" key="3">
    <source>
        <dbReference type="Proteomes" id="UP000001601"/>
    </source>
</evidence>
<sequence>MRRNIFMYLFLFTALWVVFQYVNSTKLFEAQESKIAKLESQLTAADSLNALKENEGTRYFQLNGNEHAYAYFDRFGIEVDALESKIESALISKNTASGNALIPYENATGVFQINKVEVLNHKWVITDFSDGKRWGELILLYDVSKDGEITFETLQSVIYP</sequence>
<dbReference type="RefSeq" id="WP_009780619.1">
    <property type="nucleotide sequence ID" value="NZ_CH672395.1"/>
</dbReference>
<dbReference type="OrthoDB" id="1451701at2"/>
<name>A3XLY7_LEEBM</name>
<comment type="caution">
    <text evidence="2">The sequence shown here is derived from an EMBL/GenBank/DDBJ whole genome shotgun (WGS) entry which is preliminary data.</text>
</comment>
<keyword evidence="2" id="KW-0378">Hydrolase</keyword>
<dbReference type="HOGENOM" id="CLU_137235_0_0_10"/>
<dbReference type="GO" id="GO:0016787">
    <property type="term" value="F:hydrolase activity"/>
    <property type="evidence" value="ECO:0007669"/>
    <property type="project" value="UniProtKB-KW"/>
</dbReference>
<evidence type="ECO:0000256" key="1">
    <source>
        <dbReference type="SAM" id="Coils"/>
    </source>
</evidence>
<dbReference type="EMBL" id="AANC01000004">
    <property type="protein sequence ID" value="EAQ49430.1"/>
    <property type="molecule type" value="Genomic_DNA"/>
</dbReference>
<keyword evidence="1" id="KW-0175">Coiled coil</keyword>
<accession>A3XLY7</accession>
<dbReference type="AlphaFoldDB" id="A3XLY7"/>
<keyword evidence="3" id="KW-1185">Reference proteome</keyword>
<gene>
    <name evidence="2" type="ORF">MED217_11264</name>
</gene>
<protein>
    <submittedName>
        <fullName evidence="2">Putative hydrolase</fullName>
    </submittedName>
</protein>